<dbReference type="AlphaFoldDB" id="A0A380EMC2"/>
<name>A0A380EMC2_STAAU</name>
<dbReference type="Proteomes" id="UP000254116">
    <property type="component" value="Unassembled WGS sequence"/>
</dbReference>
<dbReference type="EC" id="1.14.99.44" evidence="2"/>
<dbReference type="PANTHER" id="PTHR43734:SF7">
    <property type="entry name" value="4,4'-DIAPONEUROSPORENE OXYGENASE"/>
    <property type="match status" value="1"/>
</dbReference>
<protein>
    <submittedName>
        <fullName evidence="2">Phytoene desaturase, neurosporene or lycopene producing / 4,4-diapolycopene oxidase</fullName>
        <ecNumber evidence="2">1.14.99.44</ecNumber>
    </submittedName>
</protein>
<dbReference type="PANTHER" id="PTHR43734">
    <property type="entry name" value="PHYTOENE DESATURASE"/>
    <property type="match status" value="1"/>
</dbReference>
<dbReference type="Pfam" id="PF13450">
    <property type="entry name" value="NAD_binding_8"/>
    <property type="match status" value="1"/>
</dbReference>
<keyword evidence="1 2" id="KW-0560">Oxidoreductase</keyword>
<dbReference type="GO" id="GO:0016491">
    <property type="term" value="F:oxidoreductase activity"/>
    <property type="evidence" value="ECO:0007669"/>
    <property type="project" value="UniProtKB-KW"/>
</dbReference>
<dbReference type="SUPFAM" id="SSF51905">
    <property type="entry name" value="FAD/NAD(P)-binding domain"/>
    <property type="match status" value="1"/>
</dbReference>
<dbReference type="Gene3D" id="3.50.50.60">
    <property type="entry name" value="FAD/NAD(P)-binding domain"/>
    <property type="match status" value="1"/>
</dbReference>
<proteinExistence type="predicted"/>
<dbReference type="EMBL" id="UHBY01000003">
    <property type="protein sequence ID" value="SUL37951.1"/>
    <property type="molecule type" value="Genomic_DNA"/>
</dbReference>
<evidence type="ECO:0000313" key="2">
    <source>
        <dbReference type="EMBL" id="SUL37951.1"/>
    </source>
</evidence>
<dbReference type="InterPro" id="IPR036188">
    <property type="entry name" value="FAD/NAD-bd_sf"/>
</dbReference>
<gene>
    <name evidence="2" type="primary">crtP_3</name>
    <name evidence="2" type="ORF">NCTC10702_03971</name>
</gene>
<evidence type="ECO:0000313" key="3">
    <source>
        <dbReference type="Proteomes" id="UP000254116"/>
    </source>
</evidence>
<reference evidence="2 3" key="1">
    <citation type="submission" date="2018-06" db="EMBL/GenBank/DDBJ databases">
        <authorList>
            <consortium name="Pathogen Informatics"/>
            <person name="Doyle S."/>
        </authorList>
    </citation>
    <scope>NUCLEOTIDE SEQUENCE [LARGE SCALE GENOMIC DNA]</scope>
    <source>
        <strain evidence="2 3">NCTC10702</strain>
    </source>
</reference>
<organism evidence="2 3">
    <name type="scientific">Staphylococcus aureus</name>
    <dbReference type="NCBI Taxonomy" id="1280"/>
    <lineage>
        <taxon>Bacteria</taxon>
        <taxon>Bacillati</taxon>
        <taxon>Bacillota</taxon>
        <taxon>Bacilli</taxon>
        <taxon>Bacillales</taxon>
        <taxon>Staphylococcaceae</taxon>
        <taxon>Staphylococcus</taxon>
    </lineage>
</organism>
<evidence type="ECO:0000256" key="1">
    <source>
        <dbReference type="ARBA" id="ARBA00023002"/>
    </source>
</evidence>
<sequence>MTKHIIVIGGGLGGISAAIRMAQSGYSVSLYEQNNHIGGKVNRHESDGFGFDLGPSILTMPYILKNYSNIARSKCQTTLQSSDCHINGVAFFQMERLSICMKVLKKQVSIMRYCRNRI</sequence>
<accession>A0A380EMC2</accession>